<sequence length="378" mass="43176">MEFNGFILRGGKPGERQRKIIERLQNREILPTSTDELASLLGIPHGEGAICEAPLDSEWSVEVFSFWERLSNTSINSFEGVLASTIHNPAIRVFRYLLACTIFGRENPNKVNSRELLYLQGSLTNRRINSVPFMLAHMILTLNKAGPISFGGLITSIARALNLNNEMATLNPLPPRTINLKFLRDMKLCRSRREGGYTLMIHGPLPPNIPDDAGHATDDEYDRRERSPIPHVSPHHPSQPHTTPSSSSAGTTPGFYITEEMWRDHMVREKRRDDILSTIQQQMTDNMNFMQESQRRTDRSYDIVLQSLQTITDTHARQQHYHQQHIALVENTQGTILGHLRYVRTAQDALQARMDRRDRRRTRSRRPPQDGEGTSGQQ</sequence>
<feature type="region of interest" description="Disordered" evidence="1">
    <location>
        <begin position="349"/>
        <end position="378"/>
    </location>
</feature>
<feature type="compositionally biased region" description="Low complexity" evidence="1">
    <location>
        <begin position="229"/>
        <end position="253"/>
    </location>
</feature>
<accession>A0A9D4WT97</accession>
<reference evidence="2 3" key="1">
    <citation type="journal article" date="2022" name="Nat. Genet.">
        <title>Improved pea reference genome and pan-genome highlight genomic features and evolutionary characteristics.</title>
        <authorList>
            <person name="Yang T."/>
            <person name="Liu R."/>
            <person name="Luo Y."/>
            <person name="Hu S."/>
            <person name="Wang D."/>
            <person name="Wang C."/>
            <person name="Pandey M.K."/>
            <person name="Ge S."/>
            <person name="Xu Q."/>
            <person name="Li N."/>
            <person name="Li G."/>
            <person name="Huang Y."/>
            <person name="Saxena R.K."/>
            <person name="Ji Y."/>
            <person name="Li M."/>
            <person name="Yan X."/>
            <person name="He Y."/>
            <person name="Liu Y."/>
            <person name="Wang X."/>
            <person name="Xiang C."/>
            <person name="Varshney R.K."/>
            <person name="Ding H."/>
            <person name="Gao S."/>
            <person name="Zong X."/>
        </authorList>
    </citation>
    <scope>NUCLEOTIDE SEQUENCE [LARGE SCALE GENOMIC DNA]</scope>
    <source>
        <strain evidence="2 3">cv. Zhongwan 6</strain>
    </source>
</reference>
<evidence type="ECO:0000256" key="1">
    <source>
        <dbReference type="SAM" id="MobiDB-lite"/>
    </source>
</evidence>
<protein>
    <submittedName>
        <fullName evidence="2">Uncharacterized protein</fullName>
    </submittedName>
</protein>
<dbReference type="EMBL" id="JAMSHJ010000005">
    <property type="protein sequence ID" value="KAI5406435.1"/>
    <property type="molecule type" value="Genomic_DNA"/>
</dbReference>
<feature type="region of interest" description="Disordered" evidence="1">
    <location>
        <begin position="202"/>
        <end position="253"/>
    </location>
</feature>
<feature type="compositionally biased region" description="Basic and acidic residues" evidence="1">
    <location>
        <begin position="212"/>
        <end position="228"/>
    </location>
</feature>
<dbReference type="Gramene" id="Psat05G0296500-T1">
    <property type="protein sequence ID" value="KAI5406435.1"/>
    <property type="gene ID" value="KIW84_052965"/>
</dbReference>
<comment type="caution">
    <text evidence="2">The sequence shown here is derived from an EMBL/GenBank/DDBJ whole genome shotgun (WGS) entry which is preliminary data.</text>
</comment>
<dbReference type="Proteomes" id="UP001058974">
    <property type="component" value="Chromosome 5"/>
</dbReference>
<evidence type="ECO:0000313" key="3">
    <source>
        <dbReference type="Proteomes" id="UP001058974"/>
    </source>
</evidence>
<evidence type="ECO:0000313" key="2">
    <source>
        <dbReference type="EMBL" id="KAI5406435.1"/>
    </source>
</evidence>
<dbReference type="AlphaFoldDB" id="A0A9D4WT97"/>
<organism evidence="2 3">
    <name type="scientific">Pisum sativum</name>
    <name type="common">Garden pea</name>
    <name type="synonym">Lathyrus oleraceus</name>
    <dbReference type="NCBI Taxonomy" id="3888"/>
    <lineage>
        <taxon>Eukaryota</taxon>
        <taxon>Viridiplantae</taxon>
        <taxon>Streptophyta</taxon>
        <taxon>Embryophyta</taxon>
        <taxon>Tracheophyta</taxon>
        <taxon>Spermatophyta</taxon>
        <taxon>Magnoliopsida</taxon>
        <taxon>eudicotyledons</taxon>
        <taxon>Gunneridae</taxon>
        <taxon>Pentapetalae</taxon>
        <taxon>rosids</taxon>
        <taxon>fabids</taxon>
        <taxon>Fabales</taxon>
        <taxon>Fabaceae</taxon>
        <taxon>Papilionoideae</taxon>
        <taxon>50 kb inversion clade</taxon>
        <taxon>NPAAA clade</taxon>
        <taxon>Hologalegina</taxon>
        <taxon>IRL clade</taxon>
        <taxon>Fabeae</taxon>
        <taxon>Lathyrus</taxon>
    </lineage>
</organism>
<proteinExistence type="predicted"/>
<gene>
    <name evidence="2" type="ORF">KIW84_052965</name>
</gene>
<keyword evidence="3" id="KW-1185">Reference proteome</keyword>
<name>A0A9D4WT97_PEA</name>